<feature type="transmembrane region" description="Helical" evidence="1">
    <location>
        <begin position="12"/>
        <end position="32"/>
    </location>
</feature>
<evidence type="ECO:0000313" key="2">
    <source>
        <dbReference type="EMBL" id="MBX48970.1"/>
    </source>
</evidence>
<proteinExistence type="predicted"/>
<accession>A0A2P2P2M2</accession>
<dbReference type="AlphaFoldDB" id="A0A2P2P2M2"/>
<organism evidence="2">
    <name type="scientific">Rhizophora mucronata</name>
    <name type="common">Asiatic mangrove</name>
    <dbReference type="NCBI Taxonomy" id="61149"/>
    <lineage>
        <taxon>Eukaryota</taxon>
        <taxon>Viridiplantae</taxon>
        <taxon>Streptophyta</taxon>
        <taxon>Embryophyta</taxon>
        <taxon>Tracheophyta</taxon>
        <taxon>Spermatophyta</taxon>
        <taxon>Magnoliopsida</taxon>
        <taxon>eudicotyledons</taxon>
        <taxon>Gunneridae</taxon>
        <taxon>Pentapetalae</taxon>
        <taxon>rosids</taxon>
        <taxon>fabids</taxon>
        <taxon>Malpighiales</taxon>
        <taxon>Rhizophoraceae</taxon>
        <taxon>Rhizophora</taxon>
    </lineage>
</organism>
<name>A0A2P2P2M2_RHIMU</name>
<sequence length="37" mass="4411">MRTIKQGFVISLVYLALTYVCHLTHVCHYLFYGVKRH</sequence>
<keyword evidence="1" id="KW-0472">Membrane</keyword>
<protein>
    <submittedName>
        <fullName evidence="2">Uncharacterized protein</fullName>
    </submittedName>
</protein>
<dbReference type="EMBL" id="GGEC01068486">
    <property type="protein sequence ID" value="MBX48970.1"/>
    <property type="molecule type" value="Transcribed_RNA"/>
</dbReference>
<keyword evidence="1" id="KW-0812">Transmembrane</keyword>
<reference evidence="2" key="1">
    <citation type="submission" date="2018-02" db="EMBL/GenBank/DDBJ databases">
        <title>Rhizophora mucronata_Transcriptome.</title>
        <authorList>
            <person name="Meera S.P."/>
            <person name="Sreeshan A."/>
            <person name="Augustine A."/>
        </authorList>
    </citation>
    <scope>NUCLEOTIDE SEQUENCE</scope>
    <source>
        <tissue evidence="2">Leaf</tissue>
    </source>
</reference>
<keyword evidence="1" id="KW-1133">Transmembrane helix</keyword>
<evidence type="ECO:0000256" key="1">
    <source>
        <dbReference type="SAM" id="Phobius"/>
    </source>
</evidence>